<dbReference type="PANTHER" id="PTHR34105">
    <property type="entry name" value="PROLINE-, GLUTAMIC ACID- AND LEUCINE-RICH PROTEIN 1"/>
    <property type="match status" value="1"/>
</dbReference>
<reference evidence="1 2" key="1">
    <citation type="journal article" date="2024" name="BMC Genomics">
        <title>De novo assembly and annotation of Popillia japonica's genome with initial clues to its potential as an invasive pest.</title>
        <authorList>
            <person name="Cucini C."/>
            <person name="Boschi S."/>
            <person name="Funari R."/>
            <person name="Cardaioli E."/>
            <person name="Iannotti N."/>
            <person name="Marturano G."/>
            <person name="Paoli F."/>
            <person name="Bruttini M."/>
            <person name="Carapelli A."/>
            <person name="Frati F."/>
            <person name="Nardi F."/>
        </authorList>
    </citation>
    <scope>NUCLEOTIDE SEQUENCE [LARGE SCALE GENOMIC DNA]</scope>
    <source>
        <strain evidence="1">DMR45628</strain>
    </source>
</reference>
<keyword evidence="2" id="KW-1185">Reference proteome</keyword>
<dbReference type="EMBL" id="JASPKY010000019">
    <property type="protein sequence ID" value="KAK9752532.1"/>
    <property type="molecule type" value="Genomic_DNA"/>
</dbReference>
<dbReference type="SUPFAM" id="SSF48371">
    <property type="entry name" value="ARM repeat"/>
    <property type="match status" value="1"/>
</dbReference>
<comment type="caution">
    <text evidence="1">The sequence shown here is derived from an EMBL/GenBank/DDBJ whole genome shotgun (WGS) entry which is preliminary data.</text>
</comment>
<evidence type="ECO:0000313" key="2">
    <source>
        <dbReference type="Proteomes" id="UP001458880"/>
    </source>
</evidence>
<evidence type="ECO:0000313" key="1">
    <source>
        <dbReference type="EMBL" id="KAK9752532.1"/>
    </source>
</evidence>
<accession>A0AAW1N3H9</accession>
<dbReference type="GO" id="GO:0006364">
    <property type="term" value="P:rRNA processing"/>
    <property type="evidence" value="ECO:0007669"/>
    <property type="project" value="TreeGrafter"/>
</dbReference>
<gene>
    <name evidence="1" type="ORF">QE152_g4114</name>
</gene>
<dbReference type="PANTHER" id="PTHR34105:SF1">
    <property type="entry name" value="PROLINE-, GLUTAMIC ACID- AND LEUCINE-RICH PROTEIN 1"/>
    <property type="match status" value="1"/>
</dbReference>
<name>A0AAW1N3H9_POPJA</name>
<dbReference type="InterPro" id="IPR016024">
    <property type="entry name" value="ARM-type_fold"/>
</dbReference>
<organism evidence="1 2">
    <name type="scientific">Popillia japonica</name>
    <name type="common">Japanese beetle</name>
    <dbReference type="NCBI Taxonomy" id="7064"/>
    <lineage>
        <taxon>Eukaryota</taxon>
        <taxon>Metazoa</taxon>
        <taxon>Ecdysozoa</taxon>
        <taxon>Arthropoda</taxon>
        <taxon>Hexapoda</taxon>
        <taxon>Insecta</taxon>
        <taxon>Pterygota</taxon>
        <taxon>Neoptera</taxon>
        <taxon>Endopterygota</taxon>
        <taxon>Coleoptera</taxon>
        <taxon>Polyphaga</taxon>
        <taxon>Scarabaeiformia</taxon>
        <taxon>Scarabaeidae</taxon>
        <taxon>Rutelinae</taxon>
        <taxon>Popillia</taxon>
    </lineage>
</organism>
<dbReference type="AlphaFoldDB" id="A0AAW1N3H9"/>
<evidence type="ECO:0008006" key="3">
    <source>
        <dbReference type="Google" id="ProtNLM"/>
    </source>
</evidence>
<dbReference type="Proteomes" id="UP001458880">
    <property type="component" value="Unassembled WGS sequence"/>
</dbReference>
<dbReference type="GO" id="GO:0005634">
    <property type="term" value="C:nucleus"/>
    <property type="evidence" value="ECO:0007669"/>
    <property type="project" value="TreeGrafter"/>
</dbReference>
<protein>
    <recommendedName>
        <fullName evidence="3">Pre-rRNA-processing protein RIX1</fullName>
    </recommendedName>
</protein>
<sequence length="658" mass="74285">MQQIAAHNKTLAKAQRYIVISKLIELGAGNHDFNKLMLSTIYIIIEECLTVDVENIYVESALNCLVTCLDYYPNSCSSKKANIESYLIQYLISKTVNSNIIKTAALCFQKLQKVGSPGLDSINYKNNWKIAYERLCVTLDILYDNFFDDIDEFYRYEKLSVSPYTLQEFPKIVSATEVLYLLENRLSHTCSFLRGMLENEYSCVKPVHPEYLLDIVTRVLSLHLCLNKSDSETAFHFALLLIKNQISILYLLRSLIGILQLNILQFSAAISKLLIDSLTRTQNCNCFKHINEYKIVVYKIFEYWIGTLKNCFSSSVHEKLLSLIISDISPITTNLSLNISSISNNTSKKNKKKAIDAKIISNSTKTLAIEELKYPLKGKEVICYHALCLLITFFENVDVSVTQSTLTTLYTTLTQAIVSLNTGKKTFPYITNKIRLKLFELLRAMLEYSNVPPQSISLVINLLKTGENHEDKSVSIICTKSLNILEKICQPICPSLSFSNKDSTLSGHNESSNAEFTVTDIENRTVNESIAMVTEDLNVSNDSVTNNLLETDAEEVSVSNVDVTQNLMPNESVEENTENSEKIAQVTSDKVETVEKMQEPAFIYSNKFEMISDVEEPVIEPAQKKLKIDMVDGVDINAMLSSFVDEVAPDIADHTTYE</sequence>
<proteinExistence type="predicted"/>